<organism evidence="1 2">
    <name type="scientific">Phytophthora infestans</name>
    <name type="common">Potato late blight agent</name>
    <name type="synonym">Botrytis infestans</name>
    <dbReference type="NCBI Taxonomy" id="4787"/>
    <lineage>
        <taxon>Eukaryota</taxon>
        <taxon>Sar</taxon>
        <taxon>Stramenopiles</taxon>
        <taxon>Oomycota</taxon>
        <taxon>Peronosporomycetes</taxon>
        <taxon>Peronosporales</taxon>
        <taxon>Peronosporaceae</taxon>
        <taxon>Phytophthora</taxon>
    </lineage>
</organism>
<dbReference type="AlphaFoldDB" id="A0A8S9TPT6"/>
<comment type="caution">
    <text evidence="1">The sequence shown here is derived from an EMBL/GenBank/DDBJ whole genome shotgun (WGS) entry which is preliminary data.</text>
</comment>
<sequence length="93" mass="10571">MKFAFGRLGTDSYQIYDVEALRTPKPNEQTLSRREVHISAFSKEGQVCLKRVKKQITKRLPTIMAESVVILLLAPARSSQWRASLPGEEHHGH</sequence>
<evidence type="ECO:0000313" key="1">
    <source>
        <dbReference type="EMBL" id="KAF4129993.1"/>
    </source>
</evidence>
<dbReference type="EMBL" id="JAACNO010002896">
    <property type="protein sequence ID" value="KAF4129993.1"/>
    <property type="molecule type" value="Genomic_DNA"/>
</dbReference>
<protein>
    <submittedName>
        <fullName evidence="1">Uncharacterized protein</fullName>
    </submittedName>
</protein>
<gene>
    <name evidence="1" type="ORF">GN958_ATG20818</name>
</gene>
<name>A0A8S9TPT6_PHYIN</name>
<dbReference type="Proteomes" id="UP000704712">
    <property type="component" value="Unassembled WGS sequence"/>
</dbReference>
<evidence type="ECO:0000313" key="2">
    <source>
        <dbReference type="Proteomes" id="UP000704712"/>
    </source>
</evidence>
<accession>A0A8S9TPT6</accession>
<reference evidence="1" key="1">
    <citation type="submission" date="2020-03" db="EMBL/GenBank/DDBJ databases">
        <title>Hybrid Assembly of Korean Phytophthora infestans isolates.</title>
        <authorList>
            <person name="Prokchorchik M."/>
            <person name="Lee Y."/>
            <person name="Seo J."/>
            <person name="Cho J.-H."/>
            <person name="Park Y.-E."/>
            <person name="Jang D.-C."/>
            <person name="Im J.-S."/>
            <person name="Choi J.-G."/>
            <person name="Park H.-J."/>
            <person name="Lee G.-B."/>
            <person name="Lee Y.-G."/>
            <person name="Hong S.-Y."/>
            <person name="Cho K."/>
            <person name="Sohn K.H."/>
        </authorList>
    </citation>
    <scope>NUCLEOTIDE SEQUENCE</scope>
    <source>
        <strain evidence="1">KR_2_A2</strain>
    </source>
</reference>
<proteinExistence type="predicted"/>